<dbReference type="Proteomes" id="UP001586593">
    <property type="component" value="Unassembled WGS sequence"/>
</dbReference>
<accession>A0ABR3V0S9</accession>
<evidence type="ECO:0000256" key="1">
    <source>
        <dbReference type="SAM" id="MobiDB-lite"/>
    </source>
</evidence>
<proteinExistence type="predicted"/>
<dbReference type="EMBL" id="JAZHXJ010003390">
    <property type="protein sequence ID" value="KAL1835202.1"/>
    <property type="molecule type" value="Genomic_DNA"/>
</dbReference>
<reference evidence="2 3" key="1">
    <citation type="journal article" date="2024" name="Commun. Biol.">
        <title>Comparative genomic analysis of thermophilic fungi reveals convergent evolutionary adaptations and gene losses.</title>
        <authorList>
            <person name="Steindorff A.S."/>
            <person name="Aguilar-Pontes M.V."/>
            <person name="Robinson A.J."/>
            <person name="Andreopoulos B."/>
            <person name="LaButti K."/>
            <person name="Kuo A."/>
            <person name="Mondo S."/>
            <person name="Riley R."/>
            <person name="Otillar R."/>
            <person name="Haridas S."/>
            <person name="Lipzen A."/>
            <person name="Grimwood J."/>
            <person name="Schmutz J."/>
            <person name="Clum A."/>
            <person name="Reid I.D."/>
            <person name="Moisan M.C."/>
            <person name="Butler G."/>
            <person name="Nguyen T.T.M."/>
            <person name="Dewar K."/>
            <person name="Conant G."/>
            <person name="Drula E."/>
            <person name="Henrissat B."/>
            <person name="Hansel C."/>
            <person name="Singer S."/>
            <person name="Hutchinson M.I."/>
            <person name="de Vries R.P."/>
            <person name="Natvig D.O."/>
            <person name="Powell A.J."/>
            <person name="Tsang A."/>
            <person name="Grigoriev I.V."/>
        </authorList>
    </citation>
    <scope>NUCLEOTIDE SEQUENCE [LARGE SCALE GENOMIC DNA]</scope>
    <source>
        <strain evidence="2 3">ATCC 24622</strain>
    </source>
</reference>
<gene>
    <name evidence="2" type="ORF">VTK73DRAFT_6021</name>
</gene>
<protein>
    <submittedName>
        <fullName evidence="2">Uncharacterized protein</fullName>
    </submittedName>
</protein>
<evidence type="ECO:0000313" key="2">
    <source>
        <dbReference type="EMBL" id="KAL1835202.1"/>
    </source>
</evidence>
<comment type="caution">
    <text evidence="2">The sequence shown here is derived from an EMBL/GenBank/DDBJ whole genome shotgun (WGS) entry which is preliminary data.</text>
</comment>
<keyword evidence="3" id="KW-1185">Reference proteome</keyword>
<name>A0ABR3V0S9_9PEZI</name>
<feature type="region of interest" description="Disordered" evidence="1">
    <location>
        <begin position="75"/>
        <end position="112"/>
    </location>
</feature>
<sequence length="125" mass="13594">MGPAKRGGGSSSGEYNLSIIGASLRSGTINERKDALDNLLFYFNHVDKRWSQGPNQSVLIRLGLSRPLRSLPPPALPSARSLPPVPSTHSFSPFLRPVPSTRSLPTPLSDPLERRVCLTARPENP</sequence>
<organism evidence="2 3">
    <name type="scientific">Phialemonium thermophilum</name>
    <dbReference type="NCBI Taxonomy" id="223376"/>
    <lineage>
        <taxon>Eukaryota</taxon>
        <taxon>Fungi</taxon>
        <taxon>Dikarya</taxon>
        <taxon>Ascomycota</taxon>
        <taxon>Pezizomycotina</taxon>
        <taxon>Sordariomycetes</taxon>
        <taxon>Sordariomycetidae</taxon>
        <taxon>Cephalothecales</taxon>
        <taxon>Cephalothecaceae</taxon>
        <taxon>Phialemonium</taxon>
    </lineage>
</organism>
<evidence type="ECO:0000313" key="3">
    <source>
        <dbReference type="Proteomes" id="UP001586593"/>
    </source>
</evidence>